<accession>A0ABP0JKX5</accession>
<organism evidence="3 4">
    <name type="scientific">Durusdinium trenchii</name>
    <dbReference type="NCBI Taxonomy" id="1381693"/>
    <lineage>
        <taxon>Eukaryota</taxon>
        <taxon>Sar</taxon>
        <taxon>Alveolata</taxon>
        <taxon>Dinophyceae</taxon>
        <taxon>Suessiales</taxon>
        <taxon>Symbiodiniaceae</taxon>
        <taxon>Durusdinium</taxon>
    </lineage>
</organism>
<protein>
    <submittedName>
        <fullName evidence="3">Glycerophosphodiester phosphodiesterase YhdW (Glycerophosphoryl diester phosphodiesterase)</fullName>
    </submittedName>
</protein>
<keyword evidence="4" id="KW-1185">Reference proteome</keyword>
<evidence type="ECO:0000259" key="2">
    <source>
        <dbReference type="PROSITE" id="PS51704"/>
    </source>
</evidence>
<feature type="chain" id="PRO_5046649781" evidence="1">
    <location>
        <begin position="26"/>
        <end position="274"/>
    </location>
</feature>
<dbReference type="InterPro" id="IPR030395">
    <property type="entry name" value="GP_PDE_dom"/>
</dbReference>
<evidence type="ECO:0000313" key="3">
    <source>
        <dbReference type="EMBL" id="CAK9014915.1"/>
    </source>
</evidence>
<keyword evidence="1" id="KW-0732">Signal</keyword>
<dbReference type="InterPro" id="IPR017946">
    <property type="entry name" value="PLC-like_Pdiesterase_TIM-brl"/>
</dbReference>
<feature type="signal peptide" evidence="1">
    <location>
        <begin position="1"/>
        <end position="25"/>
    </location>
</feature>
<dbReference type="PROSITE" id="PS51704">
    <property type="entry name" value="GP_PDE"/>
    <property type="match status" value="1"/>
</dbReference>
<gene>
    <name evidence="3" type="ORF">SCF082_LOCUS12532</name>
</gene>
<dbReference type="Pfam" id="PF03009">
    <property type="entry name" value="GDPD"/>
    <property type="match status" value="1"/>
</dbReference>
<sequence>MSNGTALILASFLITLGASVSHSRAADPIPIAHRGLLHHAPENTLPAFAVCLELGMGLELDIRTTKDGHLVVLHDDNVERTTDGPSQSVRDMTLAELKQLDAGSWFDEAFTGERIPTLDETLSLIARRKQRRTIIALNVKHVTREGEAQLVALVEQHKLLSESFAFDQGNEVSRRLKKLNPAFRIGQNVNRQSIDGRLTEGLLDCFLLTATPTAEEVSRLHRHGKLVLFNYAGSGAARRNSETWRKAAAAGIDGLLTDYPLEFREVLRENRDQE</sequence>
<dbReference type="PANTHER" id="PTHR46211">
    <property type="entry name" value="GLYCEROPHOSPHORYL DIESTER PHOSPHODIESTERASE"/>
    <property type="match status" value="1"/>
</dbReference>
<dbReference type="EMBL" id="CAXAMM010007658">
    <property type="protein sequence ID" value="CAK9014915.1"/>
    <property type="molecule type" value="Genomic_DNA"/>
</dbReference>
<proteinExistence type="predicted"/>
<dbReference type="PANTHER" id="PTHR46211:SF1">
    <property type="entry name" value="GLYCEROPHOSPHODIESTER PHOSPHODIESTERASE, CYTOPLASMIC"/>
    <property type="match status" value="1"/>
</dbReference>
<dbReference type="Gene3D" id="3.20.20.190">
    <property type="entry name" value="Phosphatidylinositol (PI) phosphodiesterase"/>
    <property type="match status" value="1"/>
</dbReference>
<reference evidence="3 4" key="1">
    <citation type="submission" date="2024-02" db="EMBL/GenBank/DDBJ databases">
        <authorList>
            <person name="Chen Y."/>
            <person name="Shah S."/>
            <person name="Dougan E. K."/>
            <person name="Thang M."/>
            <person name="Chan C."/>
        </authorList>
    </citation>
    <scope>NUCLEOTIDE SEQUENCE [LARGE SCALE GENOMIC DNA]</scope>
</reference>
<name>A0ABP0JKX5_9DINO</name>
<evidence type="ECO:0000313" key="4">
    <source>
        <dbReference type="Proteomes" id="UP001642464"/>
    </source>
</evidence>
<dbReference type="Proteomes" id="UP001642464">
    <property type="component" value="Unassembled WGS sequence"/>
</dbReference>
<feature type="domain" description="GP-PDE" evidence="2">
    <location>
        <begin position="28"/>
        <end position="267"/>
    </location>
</feature>
<comment type="caution">
    <text evidence="3">The sequence shown here is derived from an EMBL/GenBank/DDBJ whole genome shotgun (WGS) entry which is preliminary data.</text>
</comment>
<dbReference type="SUPFAM" id="SSF51695">
    <property type="entry name" value="PLC-like phosphodiesterases"/>
    <property type="match status" value="1"/>
</dbReference>
<evidence type="ECO:0000256" key="1">
    <source>
        <dbReference type="SAM" id="SignalP"/>
    </source>
</evidence>